<proteinExistence type="predicted"/>
<comment type="caution">
    <text evidence="1">The sequence shown here is derived from an EMBL/GenBank/DDBJ whole genome shotgun (WGS) entry which is preliminary data.</text>
</comment>
<reference evidence="1" key="1">
    <citation type="submission" date="2019-04" db="EMBL/GenBank/DDBJ databases">
        <title>Microbes associate with the intestines of laboratory mice.</title>
        <authorList>
            <person name="Navarre W."/>
            <person name="Wong E."/>
            <person name="Huang K."/>
            <person name="Tropini C."/>
            <person name="Ng K."/>
            <person name="Yu B."/>
        </authorList>
    </citation>
    <scope>NUCLEOTIDE SEQUENCE</scope>
    <source>
        <strain evidence="1">NM09_H32</strain>
    </source>
</reference>
<keyword evidence="2" id="KW-1185">Reference proteome</keyword>
<evidence type="ECO:0000313" key="1">
    <source>
        <dbReference type="EMBL" id="TGY66033.1"/>
    </source>
</evidence>
<sequence>MFHLPPYFHSSLLYRFRARNVNFLPSFRIIETKKEGMQMKWGIIGAGNIAHRFAQSIARMENASIAMVCGRDEEKLKRFCQRFEIGWYTLDPETLLNDPAIEAVYIALPHRLHANAVLAALARKKPVLCEKPLAIDSEEVKMIIEAAQKNDTLCMEAMKERFTPAYHALKHALRARTPAYLDVTMDRQFAYDPDSYVYQTPGGGILLDCGVYGIALMQDLMKDRKLLDVACESRVAHGVDVFDRVIFTYEGATCAMECACDRTKDVQAVIGAKTWSITIPNFHRAEGWTLEENGMANPFVYPYEQDDFYGEIAHFEQLVREGKKESDIMPLQDSLACAQMMDRIARESK</sequence>
<dbReference type="Proteomes" id="UP000308836">
    <property type="component" value="Unassembled WGS sequence"/>
</dbReference>
<evidence type="ECO:0000313" key="2">
    <source>
        <dbReference type="Proteomes" id="UP000308836"/>
    </source>
</evidence>
<gene>
    <name evidence="1" type="ORF">E5336_05970</name>
</gene>
<name>A0AC61R8M3_9FIRM</name>
<dbReference type="EMBL" id="SRYG01000010">
    <property type="protein sequence ID" value="TGY66033.1"/>
    <property type="molecule type" value="Genomic_DNA"/>
</dbReference>
<organism evidence="1 2">
    <name type="scientific">Dubosiella muris</name>
    <dbReference type="NCBI Taxonomy" id="3038133"/>
    <lineage>
        <taxon>Bacteria</taxon>
        <taxon>Bacillati</taxon>
        <taxon>Bacillota</taxon>
        <taxon>Erysipelotrichia</taxon>
        <taxon>Erysipelotrichales</taxon>
        <taxon>Erysipelotrichaceae</taxon>
        <taxon>Dubosiella</taxon>
    </lineage>
</organism>
<protein>
    <submittedName>
        <fullName evidence="1">Gfo/Idh/MocA family oxidoreductase</fullName>
    </submittedName>
</protein>
<accession>A0AC61R8M3</accession>